<evidence type="ECO:0000259" key="1">
    <source>
        <dbReference type="Pfam" id="PF00100"/>
    </source>
</evidence>
<organism evidence="2 3">
    <name type="scientific">Dreissena polymorpha</name>
    <name type="common">Zebra mussel</name>
    <name type="synonym">Mytilus polymorpha</name>
    <dbReference type="NCBI Taxonomy" id="45954"/>
    <lineage>
        <taxon>Eukaryota</taxon>
        <taxon>Metazoa</taxon>
        <taxon>Spiralia</taxon>
        <taxon>Lophotrochozoa</taxon>
        <taxon>Mollusca</taxon>
        <taxon>Bivalvia</taxon>
        <taxon>Autobranchia</taxon>
        <taxon>Heteroconchia</taxon>
        <taxon>Euheterodonta</taxon>
        <taxon>Imparidentia</taxon>
        <taxon>Neoheterodontei</taxon>
        <taxon>Myida</taxon>
        <taxon>Dreissenoidea</taxon>
        <taxon>Dreissenidae</taxon>
        <taxon>Dreissena</taxon>
    </lineage>
</organism>
<reference evidence="2" key="2">
    <citation type="submission" date="2020-11" db="EMBL/GenBank/DDBJ databases">
        <authorList>
            <person name="McCartney M.A."/>
            <person name="Auch B."/>
            <person name="Kono T."/>
            <person name="Mallez S."/>
            <person name="Becker A."/>
            <person name="Gohl D.M."/>
            <person name="Silverstein K.A.T."/>
            <person name="Koren S."/>
            <person name="Bechman K.B."/>
            <person name="Herman A."/>
            <person name="Abrahante J.E."/>
            <person name="Garbe J."/>
        </authorList>
    </citation>
    <scope>NUCLEOTIDE SEQUENCE</scope>
    <source>
        <strain evidence="2">Duluth1</strain>
        <tissue evidence="2">Whole animal</tissue>
    </source>
</reference>
<dbReference type="Pfam" id="PF00100">
    <property type="entry name" value="Zona_pellucida"/>
    <property type="match status" value="1"/>
</dbReference>
<accession>A0A9D4L6M6</accession>
<dbReference type="Gene3D" id="2.60.40.4100">
    <property type="entry name" value="Zona pellucida, ZP-C domain"/>
    <property type="match status" value="1"/>
</dbReference>
<comment type="caution">
    <text evidence="2">The sequence shown here is derived from an EMBL/GenBank/DDBJ whole genome shotgun (WGS) entry which is preliminary data.</text>
</comment>
<dbReference type="EMBL" id="JAIWYP010000003">
    <property type="protein sequence ID" value="KAH3851532.1"/>
    <property type="molecule type" value="Genomic_DNA"/>
</dbReference>
<dbReference type="InterPro" id="IPR042235">
    <property type="entry name" value="ZP-C_dom"/>
</dbReference>
<dbReference type="InterPro" id="IPR055355">
    <property type="entry name" value="ZP-C"/>
</dbReference>
<proteinExistence type="predicted"/>
<protein>
    <recommendedName>
        <fullName evidence="1">ZP-C domain-containing protein</fullName>
    </recommendedName>
</protein>
<evidence type="ECO:0000313" key="3">
    <source>
        <dbReference type="Proteomes" id="UP000828390"/>
    </source>
</evidence>
<dbReference type="AlphaFoldDB" id="A0A9D4L6M6"/>
<reference evidence="2" key="1">
    <citation type="journal article" date="2019" name="bioRxiv">
        <title>The Genome of the Zebra Mussel, Dreissena polymorpha: A Resource for Invasive Species Research.</title>
        <authorList>
            <person name="McCartney M.A."/>
            <person name="Auch B."/>
            <person name="Kono T."/>
            <person name="Mallez S."/>
            <person name="Zhang Y."/>
            <person name="Obille A."/>
            <person name="Becker A."/>
            <person name="Abrahante J.E."/>
            <person name="Garbe J."/>
            <person name="Badalamenti J.P."/>
            <person name="Herman A."/>
            <person name="Mangelson H."/>
            <person name="Liachko I."/>
            <person name="Sullivan S."/>
            <person name="Sone E.D."/>
            <person name="Koren S."/>
            <person name="Silverstein K.A.T."/>
            <person name="Beckman K.B."/>
            <person name="Gohl D.M."/>
        </authorList>
    </citation>
    <scope>NUCLEOTIDE SEQUENCE</scope>
    <source>
        <strain evidence="2">Duluth1</strain>
        <tissue evidence="2">Whole animal</tissue>
    </source>
</reference>
<name>A0A9D4L6M6_DREPO</name>
<sequence length="114" mass="12600">MVFIFDPETSAASNAFNSTINLHCNVVDKNIVTTVSTNQLHCDPNSISISVFIDPFFRMALPSNPLHAHIGDTVYVKVSSPIRDPEIKLLLKSCYIRPALEKDSRLDSALIQNG</sequence>
<dbReference type="Proteomes" id="UP000828390">
    <property type="component" value="Unassembled WGS sequence"/>
</dbReference>
<gene>
    <name evidence="2" type="ORF">DPMN_094014</name>
</gene>
<keyword evidence="3" id="KW-1185">Reference proteome</keyword>
<evidence type="ECO:0000313" key="2">
    <source>
        <dbReference type="EMBL" id="KAH3851532.1"/>
    </source>
</evidence>
<feature type="domain" description="ZP-C" evidence="1">
    <location>
        <begin position="47"/>
        <end position="114"/>
    </location>
</feature>